<dbReference type="STRING" id="1908237.BEN47_17465"/>
<dbReference type="Proteomes" id="UP000176294">
    <property type="component" value="Unassembled WGS sequence"/>
</dbReference>
<dbReference type="EMBL" id="MDZB01000130">
    <property type="protein sequence ID" value="OGX83538.1"/>
    <property type="molecule type" value="Genomic_DNA"/>
</dbReference>
<proteinExistence type="predicted"/>
<comment type="caution">
    <text evidence="1">The sequence shown here is derived from an EMBL/GenBank/DDBJ whole genome shotgun (WGS) entry which is preliminary data.</text>
</comment>
<evidence type="ECO:0000313" key="2">
    <source>
        <dbReference type="Proteomes" id="UP000176294"/>
    </source>
</evidence>
<sequence length="271" mass="28398">MPGPAIAQHLVGGFAQGKGRAAVALSYTRESFDQFYLGTQKTPIAIRKLDDIVIESVNLYAAYGVTDQVDVVVNLPYISAQSRRLDSDLKVRERNLQNGAAVVQWHAYRKPCGGGTLSATGAVGVSTPLSSYRTNLIYGIGNQSSHLNPSLLLQYQRANGLFATGQGGYSFRSSQVPDAVLLAAKVGYAGARFYADASLTNQTSTSGIDIGGPGFTPARFPETRVSTTNLGVSVYVPVAGPAGLSLGGGTRIDGRNAGALRWGSAGLVVKL</sequence>
<dbReference type="AlphaFoldDB" id="A0A1G1SY39"/>
<protein>
    <submittedName>
        <fullName evidence="1">Uncharacterized protein</fullName>
    </submittedName>
</protein>
<organism evidence="1 2">
    <name type="scientific">Hymenobacter lapidarius</name>
    <dbReference type="NCBI Taxonomy" id="1908237"/>
    <lineage>
        <taxon>Bacteria</taxon>
        <taxon>Pseudomonadati</taxon>
        <taxon>Bacteroidota</taxon>
        <taxon>Cytophagia</taxon>
        <taxon>Cytophagales</taxon>
        <taxon>Hymenobacteraceae</taxon>
        <taxon>Hymenobacter</taxon>
    </lineage>
</organism>
<accession>A0A1G1SY39</accession>
<keyword evidence="2" id="KW-1185">Reference proteome</keyword>
<evidence type="ECO:0000313" key="1">
    <source>
        <dbReference type="EMBL" id="OGX83538.1"/>
    </source>
</evidence>
<name>A0A1G1SY39_9BACT</name>
<reference evidence="1 2" key="1">
    <citation type="submission" date="2016-08" db="EMBL/GenBank/DDBJ databases">
        <title>Hymenobacter coccineus sp. nov., Hymenobacter lapidarius sp. nov. and Hymenobacter glacialis sp. nov., isolated from Antarctic soil.</title>
        <authorList>
            <person name="Sedlacek I."/>
            <person name="Kralova S."/>
            <person name="Kyrova K."/>
            <person name="Maslanova I."/>
            <person name="Stankova E."/>
            <person name="Vrbovska V."/>
            <person name="Nemec M."/>
            <person name="Bartak M."/>
            <person name="Svec P."/>
            <person name="Busse H.-J."/>
            <person name="Pantucek R."/>
        </authorList>
    </citation>
    <scope>NUCLEOTIDE SEQUENCE [LARGE SCALE GENOMIC DNA]</scope>
    <source>
        <strain evidence="1 2">CCM 8643</strain>
    </source>
</reference>
<gene>
    <name evidence="1" type="ORF">BEN47_17465</name>
</gene>